<evidence type="ECO:0000256" key="1">
    <source>
        <dbReference type="SAM" id="MobiDB-lite"/>
    </source>
</evidence>
<sequence length="61" mass="7160">MSRCPLLDASLRRKQGNEWQLYYVSPLLLPNLAVMRSHIHMHESGTDEKEKQQLKANKLQQ</sequence>
<organism evidence="2 3">
    <name type="scientific">Trifolium subterraneum</name>
    <name type="common">Subterranean clover</name>
    <dbReference type="NCBI Taxonomy" id="3900"/>
    <lineage>
        <taxon>Eukaryota</taxon>
        <taxon>Viridiplantae</taxon>
        <taxon>Streptophyta</taxon>
        <taxon>Embryophyta</taxon>
        <taxon>Tracheophyta</taxon>
        <taxon>Spermatophyta</taxon>
        <taxon>Magnoliopsida</taxon>
        <taxon>eudicotyledons</taxon>
        <taxon>Gunneridae</taxon>
        <taxon>Pentapetalae</taxon>
        <taxon>rosids</taxon>
        <taxon>fabids</taxon>
        <taxon>Fabales</taxon>
        <taxon>Fabaceae</taxon>
        <taxon>Papilionoideae</taxon>
        <taxon>50 kb inversion clade</taxon>
        <taxon>NPAAA clade</taxon>
        <taxon>Hologalegina</taxon>
        <taxon>IRL clade</taxon>
        <taxon>Trifolieae</taxon>
        <taxon>Trifolium</taxon>
    </lineage>
</organism>
<name>A0A2Z6P6F1_TRISU</name>
<gene>
    <name evidence="2" type="ORF">TSUD_119040</name>
</gene>
<keyword evidence="3" id="KW-1185">Reference proteome</keyword>
<feature type="region of interest" description="Disordered" evidence="1">
    <location>
        <begin position="40"/>
        <end position="61"/>
    </location>
</feature>
<dbReference type="Proteomes" id="UP000242715">
    <property type="component" value="Unassembled WGS sequence"/>
</dbReference>
<protein>
    <submittedName>
        <fullName evidence="2">Uncharacterized protein</fullName>
    </submittedName>
</protein>
<feature type="non-terminal residue" evidence="2">
    <location>
        <position position="61"/>
    </location>
</feature>
<dbReference type="EMBL" id="DF973754">
    <property type="protein sequence ID" value="GAU39299.1"/>
    <property type="molecule type" value="Genomic_DNA"/>
</dbReference>
<evidence type="ECO:0000313" key="2">
    <source>
        <dbReference type="EMBL" id="GAU39299.1"/>
    </source>
</evidence>
<evidence type="ECO:0000313" key="3">
    <source>
        <dbReference type="Proteomes" id="UP000242715"/>
    </source>
</evidence>
<feature type="compositionally biased region" description="Basic and acidic residues" evidence="1">
    <location>
        <begin position="40"/>
        <end position="53"/>
    </location>
</feature>
<dbReference type="AlphaFoldDB" id="A0A2Z6P6F1"/>
<reference evidence="3" key="1">
    <citation type="journal article" date="2017" name="Front. Plant Sci.">
        <title>Climate Clever Clovers: New Paradigm to Reduce the Environmental Footprint of Ruminants by Breeding Low Methanogenic Forages Utilizing Haplotype Variation.</title>
        <authorList>
            <person name="Kaur P."/>
            <person name="Appels R."/>
            <person name="Bayer P.E."/>
            <person name="Keeble-Gagnere G."/>
            <person name="Wang J."/>
            <person name="Hirakawa H."/>
            <person name="Shirasawa K."/>
            <person name="Vercoe P."/>
            <person name="Stefanova K."/>
            <person name="Durmic Z."/>
            <person name="Nichols P."/>
            <person name="Revell C."/>
            <person name="Isobe S.N."/>
            <person name="Edwards D."/>
            <person name="Erskine W."/>
        </authorList>
    </citation>
    <scope>NUCLEOTIDE SEQUENCE [LARGE SCALE GENOMIC DNA]</scope>
    <source>
        <strain evidence="3">cv. Daliak</strain>
    </source>
</reference>
<accession>A0A2Z6P6F1</accession>
<proteinExistence type="predicted"/>